<protein>
    <recommendedName>
        <fullName evidence="5">Carboxymuconolactone decarboxylase-like domain-containing protein</fullName>
    </recommendedName>
</protein>
<dbReference type="PANTHER" id="PTHR34846">
    <property type="entry name" value="4-CARBOXYMUCONOLACTONE DECARBOXYLASE FAMILY PROTEIN (AFU_ORTHOLOGUE AFUA_6G11590)"/>
    <property type="match status" value="1"/>
</dbReference>
<keyword evidence="4" id="KW-1185">Reference proteome</keyword>
<organism evidence="1 3">
    <name type="scientific">Cercospora beticola</name>
    <name type="common">Sugarbeet leaf spot fungus</name>
    <dbReference type="NCBI Taxonomy" id="122368"/>
    <lineage>
        <taxon>Eukaryota</taxon>
        <taxon>Fungi</taxon>
        <taxon>Dikarya</taxon>
        <taxon>Ascomycota</taxon>
        <taxon>Pezizomycotina</taxon>
        <taxon>Dothideomycetes</taxon>
        <taxon>Dothideomycetidae</taxon>
        <taxon>Mycosphaerellales</taxon>
        <taxon>Mycosphaerellaceae</taxon>
        <taxon>Cercospora</taxon>
    </lineage>
</organism>
<dbReference type="Gene3D" id="1.20.1290.10">
    <property type="entry name" value="AhpD-like"/>
    <property type="match status" value="1"/>
</dbReference>
<sequence>MRLNYVSNPPTGLEADDEAIVERIKARRGAKGLIPLDLTLLHAPKVADGCNALFAAVRTKTSLTDEILEIAICRTCLVLGAWHEWNGHVPKLLASTAFPGESGLEIVKAVHLISPGPLNARQWAALNYADHMSRAVAVPNDVFEQLGKAGFSEKEIVELTTLIGAYNMIGRVFVALDIAEANEKPPQWIAQ</sequence>
<reference evidence="2 4" key="2">
    <citation type="submission" date="2023-09" db="EMBL/GenBank/DDBJ databases">
        <title>Complete-Gapless Cercospora beticola genome.</title>
        <authorList>
            <person name="Wyatt N.A."/>
            <person name="Spanner R.E."/>
            <person name="Bolton M.D."/>
        </authorList>
    </citation>
    <scope>NUCLEOTIDE SEQUENCE [LARGE SCALE GENOMIC DNA]</scope>
    <source>
        <strain evidence="2">Cb09-40</strain>
    </source>
</reference>
<dbReference type="Proteomes" id="UP000230605">
    <property type="component" value="Chromosome 4"/>
</dbReference>
<name>A0A2G5HL30_CERBT</name>
<accession>A0A2G5HL30</accession>
<evidence type="ECO:0000313" key="1">
    <source>
        <dbReference type="EMBL" id="PIA92922.1"/>
    </source>
</evidence>
<dbReference type="EMBL" id="LKMD01000105">
    <property type="protein sequence ID" value="PIA92922.1"/>
    <property type="molecule type" value="Genomic_DNA"/>
</dbReference>
<dbReference type="Proteomes" id="UP001302367">
    <property type="component" value="Chromosome 4"/>
</dbReference>
<dbReference type="EMBL" id="CP134187">
    <property type="protein sequence ID" value="WPB01070.1"/>
    <property type="molecule type" value="Genomic_DNA"/>
</dbReference>
<dbReference type="SUPFAM" id="SSF69118">
    <property type="entry name" value="AhpD-like"/>
    <property type="match status" value="1"/>
</dbReference>
<dbReference type="PANTHER" id="PTHR34846:SF11">
    <property type="entry name" value="4-CARBOXYMUCONOLACTONE DECARBOXYLASE FAMILY PROTEIN (AFU_ORTHOLOGUE AFUA_6G11590)"/>
    <property type="match status" value="1"/>
</dbReference>
<dbReference type="AlphaFoldDB" id="A0A2G5HL30"/>
<gene>
    <name evidence="1" type="ORF">CB0940_03870</name>
    <name evidence="2" type="ORF">RHO25_005690</name>
</gene>
<reference evidence="1 3" key="1">
    <citation type="submission" date="2015-10" db="EMBL/GenBank/DDBJ databases">
        <title>The cercosporin biosynthetic gene cluster was horizontally transferred to several fungal lineages and shown to be expanded in Cercospora beticola based on microsynteny with recipient genomes.</title>
        <authorList>
            <person name="De Jonge R."/>
            <person name="Ebert M.K."/>
            <person name="Suttle J.C."/>
            <person name="Jurick Ii W.M."/>
            <person name="Secor G.A."/>
            <person name="Thomma B.P."/>
            <person name="Van De Peer Y."/>
            <person name="Bolton M.D."/>
        </authorList>
    </citation>
    <scope>NUCLEOTIDE SEQUENCE [LARGE SCALE GENOMIC DNA]</scope>
    <source>
        <strain evidence="1 3">09-40</strain>
    </source>
</reference>
<evidence type="ECO:0008006" key="5">
    <source>
        <dbReference type="Google" id="ProtNLM"/>
    </source>
</evidence>
<evidence type="ECO:0000313" key="3">
    <source>
        <dbReference type="Proteomes" id="UP000230605"/>
    </source>
</evidence>
<dbReference type="OrthoDB" id="9998495at2759"/>
<evidence type="ECO:0000313" key="2">
    <source>
        <dbReference type="EMBL" id="WPB01070.1"/>
    </source>
</evidence>
<dbReference type="InterPro" id="IPR029032">
    <property type="entry name" value="AhpD-like"/>
</dbReference>
<proteinExistence type="predicted"/>
<evidence type="ECO:0000313" key="4">
    <source>
        <dbReference type="Proteomes" id="UP001302367"/>
    </source>
</evidence>